<feature type="region of interest" description="Disordered" evidence="2">
    <location>
        <begin position="1393"/>
        <end position="1463"/>
    </location>
</feature>
<gene>
    <name evidence="5" type="ORF">PAPYR_3638</name>
</gene>
<dbReference type="InterPro" id="IPR032675">
    <property type="entry name" value="LRR_dom_sf"/>
</dbReference>
<feature type="compositionally biased region" description="Polar residues" evidence="2">
    <location>
        <begin position="2575"/>
        <end position="2584"/>
    </location>
</feature>
<feature type="transmembrane region" description="Helical" evidence="3">
    <location>
        <begin position="1110"/>
        <end position="1136"/>
    </location>
</feature>
<dbReference type="PRINTS" id="PR00344">
    <property type="entry name" value="BCTRLSENSOR"/>
</dbReference>
<organism evidence="5 6">
    <name type="scientific">Paratrimastix pyriformis</name>
    <dbReference type="NCBI Taxonomy" id="342808"/>
    <lineage>
        <taxon>Eukaryota</taxon>
        <taxon>Metamonada</taxon>
        <taxon>Preaxostyla</taxon>
        <taxon>Paratrimastigidae</taxon>
        <taxon>Paratrimastix</taxon>
    </lineage>
</organism>
<dbReference type="SUPFAM" id="SSF52047">
    <property type="entry name" value="RNI-like"/>
    <property type="match status" value="2"/>
</dbReference>
<evidence type="ECO:0000313" key="5">
    <source>
        <dbReference type="EMBL" id="KAJ4460246.1"/>
    </source>
</evidence>
<feature type="compositionally biased region" description="Low complexity" evidence="2">
    <location>
        <begin position="1438"/>
        <end position="1449"/>
    </location>
</feature>
<dbReference type="Pfam" id="PF02518">
    <property type="entry name" value="HATPase_c"/>
    <property type="match status" value="1"/>
</dbReference>
<dbReference type="InterPro" id="IPR004358">
    <property type="entry name" value="Sig_transdc_His_kin-like_C"/>
</dbReference>
<dbReference type="InterPro" id="IPR005467">
    <property type="entry name" value="His_kinase_dom"/>
</dbReference>
<name>A0ABQ8UQD1_9EUKA</name>
<proteinExistence type="predicted"/>
<dbReference type="SUPFAM" id="SSF55874">
    <property type="entry name" value="ATPase domain of HSP90 chaperone/DNA topoisomerase II/histidine kinase"/>
    <property type="match status" value="1"/>
</dbReference>
<comment type="caution">
    <text evidence="5">The sequence shown here is derived from an EMBL/GenBank/DDBJ whole genome shotgun (WGS) entry which is preliminary data.</text>
</comment>
<dbReference type="Gene3D" id="3.30.565.10">
    <property type="entry name" value="Histidine kinase-like ATPase, C-terminal domain"/>
    <property type="match status" value="1"/>
</dbReference>
<evidence type="ECO:0000256" key="3">
    <source>
        <dbReference type="SAM" id="Phobius"/>
    </source>
</evidence>
<dbReference type="InterPro" id="IPR003594">
    <property type="entry name" value="HATPase_dom"/>
</dbReference>
<protein>
    <recommendedName>
        <fullName evidence="4">Histidine kinase domain-containing protein</fullName>
    </recommendedName>
</protein>
<dbReference type="SMART" id="SM00387">
    <property type="entry name" value="HATPase_c"/>
    <property type="match status" value="1"/>
</dbReference>
<feature type="region of interest" description="Disordered" evidence="2">
    <location>
        <begin position="1562"/>
        <end position="1659"/>
    </location>
</feature>
<feature type="domain" description="Histidine kinase" evidence="4">
    <location>
        <begin position="2322"/>
        <end position="2473"/>
    </location>
</feature>
<keyword evidence="3" id="KW-0472">Membrane</keyword>
<feature type="region of interest" description="Disordered" evidence="2">
    <location>
        <begin position="1497"/>
        <end position="1521"/>
    </location>
</feature>
<sequence>MMILRKRPPTASCFDDIEEVLLGGLPERVMEKRNKHRESLPRSCLVDIPTKILRNVVRVSPSPIRTYSLLLGLCHTIRRDLPPKMHLLDFDDPQPESDFGRCPSSVAISALAGPCRRLRELRFHPVRALTGCGREESSYGPWVRRAFDGHTKLSTLHIPTMAGLSDGALMAIITLVSPHIEELHIGTGATPGSVPLSSLYVRTILDAISRCPRLRTLRLHLDESMWPDYSPLRACQGLRCLVLSNDAADTVGDLLPCLPQLVWFARQRSAYHPLQLELRVPAIPCALPSPGLVTALEVTHPTFNFLPALCAPGSGFDHLADLALSVHSLTSAIKVPPFAAILALNAASLRTVRLAGVDIAAMPALVDALARLPLLQTVELTGGGEWTHIPPMDALLTRVQRLALDLPTDYAATEPEWLLRCGSALRELRLPWAVSCDQEQTITVDASGLRVLVLPQLVGNHTSQRVLLRCPALERMTISPWADLKMLCPTPWLTALSGCADPRALIGHCPALGHLEDVHVATWPALVGLLRGSIFGQLQLARGMVANLPAPESMEGLAPGGDEGYYLLPVSASLRSLDLNLTGHSASDLPTVVIEASALQSLSLRSCRIRDQLTLLCPCLEQFRLTVRGHAQPCASLPPLRVSLSPTAPLRHLTIESDRPVDLGDIGELLLSLVPSLWSLRLSVPHLDWGTIAPMVHSLQHIQLLELHLAGPASVTELELRSPTLIKLTIHGAQLLRRLTVDCPLLEEFSTDHGQQRPTPSPVSPVVDRNKKERFPLGFVDKPPSWLGVLLGSIQIQSRKLFNWAVILAIVTAGLCALPPLTLLVFGHDFPQPIQSTAANLVRVSSERLETLTRDSFHKRFELRFPLSTNSSDLISSGDLTFLCGDNPLNAPSASFSGVLYFRGTENFFIGCDSSALYSAVISPDLQPPVEWTRQEILSSWTLGPISQESRMTDALPLPLSSFPPEEGEIHVNSSEQTDLVIATWKRLPWNVNSDVAGMTLEGVRLSDWSLLFPYDDSERDTFFALLDDGLRVLASDRPGGAADLEPILARSSLRPPLELAANTSLYLGVDGSHLYSLQPFQVGSRQLAVVVGLPLDTIRPTIARMRTGMIYTALGTFFGGLAVMVLSVCIIQRALGKLPALARQSLPALACWGGAAAAPPPSGQLWLQKLAAPWQQQQQQQPAEGIWWLKEPAMTLKAIRQPALAQAALRSVMESMPFPVLQLEPASAHPLAACRPGADIRGWRITGANKAFCERFECGPNELPALCDFLPASADPGSRLVLHTTGGDPVRVVHHVVPVAPRVRLLALPDVTAVSAQLSLRAGASRCAIQAGLRHQMAAALTAGLRRPLAALAAQLPASECGCPEVAHFRALLEQATAAAAKLMDLFAAAGSTPSSSTSSLETPTSRSTSTSTTTGGPHSTCTSRGPLLPLPAPDFESSSLSAASSRQLPPPPRPSPATSEAPSAYLCLAGPALLGSQEEGDVGDEAQEALSISLMCPSGPPLAQEPLPAPQPQPHPAGARPLRPLLSIAINDDELVAIPHSVATTATTLVVPATANTAIPTPHSLRTPHSTHTTTPHSIPAVGLPPTEGSRLAGFGFDDPAVSGDAPIEGSSRPLGDLSVMGRASPPAAQSAPPAPGLPRIDSFGLPDFPSAPPRPTRAARLGWVRPLRMLGPLCARVASKAARTAASKLQPPTAAPDAAMEAVAKCPLAGCCCQARLRLSVWGLGLLCIVAASAGTGLSIPGNGRRMTLSYVETTATLAGAQAQTDLLRALEASFVVTGRIADAYRTTDLAAVMEPDIGSQLLTQPFGSLDLLVSVVGPDSIVDATALLAMGRYVSCNFSSALCLSRQMLNAKAVGPCHVSRRLHPPPKVAIPEPIRQGLRMCQLLPCELPDPARCPPAQLKCCQPATTTDGRLAVVTSVFNTAQLGPELGWIYARNLTVAGGLEPLVPTRRLAPELLAQVVDLLAAAPPDDHHPDRLHLLLPANASAGAAAYTVRAIEWNGVALVQVAAAQADMAPFREVLASSRASVWGTTLAVGLVACGLCHLFAAILLRPFAALPRRVESLIRKELERPLAVPAAKAAALIAAEPPDLAAERAASRSLFRDVRLTLEAVRAVRTEPALLQALVDAIPFPAAIYGASRAACWGDLDALAAAMGGPSAVQPRHRNGAFDAAYGTHVLLSAPAAPLDPAHRAASTPGKAPHQVVVHVGALAAEGLCLVVLEDLAALLEDEPADPPRPRVLELPPPACARVGEALRATNAILTGLLAQLSPPCGAAAREAGWVPLPPEWAPLVRRAADTVDKASLALRQAHGPGAGAAPLDVHQYIGMLADHLRALFEPARVQVRQALGARRHILPRGDPAQLVSALLEVALNGRDAMAPRGGVLLIGTANATSAPPAAAACLVVTVTDSGTGIPTEVQPHLFEPFTTKPEATGLGLAAVHGALGELNGWADVATGPWGTAVSLWLPLDGRPGLAPAHRVVLRSCDDGAAPADLDATEASLWEACSVGPSDWNPSARSLAEAALPPSPPSPHPAASFHPPATSARAAPAASARPTCDDTTLTTSGDTTASTYANSSLTSVPTADASGSLAEDDTASCPAVAPPPRPARQWDRRPVVPTLRLAGLFAGALPSQPSLPSCPLPSPVTAAAPGAGPGYPPAARFSLSCLYFVLLSSISCYCSFPSFFAFLSALLCSALVWVRHCIVSAPRGFSGVLVAPATRFSPSFASV</sequence>
<feature type="transmembrane region" description="Helical" evidence="3">
    <location>
        <begin position="801"/>
        <end position="826"/>
    </location>
</feature>
<feature type="region of interest" description="Disordered" evidence="2">
    <location>
        <begin position="2523"/>
        <end position="2614"/>
    </location>
</feature>
<dbReference type="InterPro" id="IPR036890">
    <property type="entry name" value="HATPase_C_sf"/>
</dbReference>
<reference evidence="5" key="1">
    <citation type="journal article" date="2022" name="bioRxiv">
        <title>Genomics of Preaxostyla Flagellates Illuminates Evolutionary Transitions and the Path Towards Mitochondrial Loss.</title>
        <authorList>
            <person name="Novak L.V.F."/>
            <person name="Treitli S.C."/>
            <person name="Pyrih J."/>
            <person name="Halakuc P."/>
            <person name="Pipaliya S.V."/>
            <person name="Vacek V."/>
            <person name="Brzon O."/>
            <person name="Soukal P."/>
            <person name="Eme L."/>
            <person name="Dacks J.B."/>
            <person name="Karnkowska A."/>
            <person name="Elias M."/>
            <person name="Hampl V."/>
        </authorList>
    </citation>
    <scope>NUCLEOTIDE SEQUENCE</scope>
    <source>
        <strain evidence="5">RCP-MX</strain>
    </source>
</reference>
<keyword evidence="1" id="KW-0945">Host-virus interaction</keyword>
<keyword evidence="3" id="KW-1133">Transmembrane helix</keyword>
<evidence type="ECO:0000256" key="2">
    <source>
        <dbReference type="SAM" id="MobiDB-lite"/>
    </source>
</evidence>
<dbReference type="PANTHER" id="PTHR13037:SF24">
    <property type="entry name" value="POLYCOMB PROTEIN PCL-RELATED"/>
    <property type="match status" value="1"/>
</dbReference>
<evidence type="ECO:0000259" key="4">
    <source>
        <dbReference type="PROSITE" id="PS50109"/>
    </source>
</evidence>
<feature type="compositionally biased region" description="Low complexity" evidence="2">
    <location>
        <begin position="2536"/>
        <end position="2574"/>
    </location>
</feature>
<accession>A0ABQ8UQD1</accession>
<dbReference type="Gene3D" id="3.80.10.10">
    <property type="entry name" value="Ribonuclease Inhibitor"/>
    <property type="match status" value="2"/>
</dbReference>
<keyword evidence="3" id="KW-0812">Transmembrane</keyword>
<keyword evidence="6" id="KW-1185">Reference proteome</keyword>
<dbReference type="EMBL" id="JAPMOS010000014">
    <property type="protein sequence ID" value="KAJ4460246.1"/>
    <property type="molecule type" value="Genomic_DNA"/>
</dbReference>
<dbReference type="PANTHER" id="PTHR13037">
    <property type="entry name" value="FORMIN"/>
    <property type="match status" value="1"/>
</dbReference>
<evidence type="ECO:0000313" key="6">
    <source>
        <dbReference type="Proteomes" id="UP001141327"/>
    </source>
</evidence>
<dbReference type="PROSITE" id="PS50109">
    <property type="entry name" value="HIS_KIN"/>
    <property type="match status" value="1"/>
</dbReference>
<dbReference type="Proteomes" id="UP001141327">
    <property type="component" value="Unassembled WGS sequence"/>
</dbReference>
<evidence type="ECO:0000256" key="1">
    <source>
        <dbReference type="ARBA" id="ARBA00022581"/>
    </source>
</evidence>
<feature type="compositionally biased region" description="Low complexity" evidence="2">
    <location>
        <begin position="1393"/>
        <end position="1425"/>
    </location>
</feature>
<feature type="compositionally biased region" description="Low complexity" evidence="2">
    <location>
        <begin position="1562"/>
        <end position="1580"/>
    </location>
</feature>